<dbReference type="GO" id="GO:0016614">
    <property type="term" value="F:oxidoreductase activity, acting on CH-OH group of donors"/>
    <property type="evidence" value="ECO:0007669"/>
    <property type="project" value="InterPro"/>
</dbReference>
<dbReference type="Gene3D" id="3.50.50.60">
    <property type="entry name" value="FAD/NAD(P)-binding domain"/>
    <property type="match status" value="1"/>
</dbReference>
<dbReference type="Proteomes" id="UP000499080">
    <property type="component" value="Unassembled WGS sequence"/>
</dbReference>
<dbReference type="PROSITE" id="PS00624">
    <property type="entry name" value="GMC_OXRED_2"/>
    <property type="match status" value="1"/>
</dbReference>
<keyword evidence="3" id="KW-0285">Flavoprotein</keyword>
<comment type="cofactor">
    <cofactor evidence="1">
        <name>FAD</name>
        <dbReference type="ChEBI" id="CHEBI:57692"/>
    </cofactor>
</comment>
<dbReference type="AlphaFoldDB" id="A0A4Y2UYD9"/>
<dbReference type="InterPro" id="IPR000172">
    <property type="entry name" value="GMC_OxRdtase_N"/>
</dbReference>
<keyword evidence="8" id="KW-1185">Reference proteome</keyword>
<dbReference type="SUPFAM" id="SSF51905">
    <property type="entry name" value="FAD/NAD(P)-binding domain"/>
    <property type="match status" value="1"/>
</dbReference>
<evidence type="ECO:0000256" key="4">
    <source>
        <dbReference type="ARBA" id="ARBA00022827"/>
    </source>
</evidence>
<dbReference type="OrthoDB" id="6435988at2759"/>
<name>A0A4Y2UYD9_ARAVE</name>
<dbReference type="EMBL" id="BGPR01041695">
    <property type="protein sequence ID" value="GBO18019.1"/>
    <property type="molecule type" value="Genomic_DNA"/>
</dbReference>
<evidence type="ECO:0000256" key="2">
    <source>
        <dbReference type="ARBA" id="ARBA00010790"/>
    </source>
</evidence>
<comment type="similarity">
    <text evidence="2">Belongs to the GMC oxidoreductase family.</text>
</comment>
<dbReference type="PANTHER" id="PTHR11552">
    <property type="entry name" value="GLUCOSE-METHANOL-CHOLINE GMC OXIDOREDUCTASE"/>
    <property type="match status" value="1"/>
</dbReference>
<feature type="non-terminal residue" evidence="6">
    <location>
        <position position="1"/>
    </location>
</feature>
<dbReference type="InterPro" id="IPR012132">
    <property type="entry name" value="GMC_OxRdtase"/>
</dbReference>
<evidence type="ECO:0000313" key="6">
    <source>
        <dbReference type="EMBL" id="GBO18019.1"/>
    </source>
</evidence>
<dbReference type="Pfam" id="PF00732">
    <property type="entry name" value="GMC_oxred_N"/>
    <property type="match status" value="1"/>
</dbReference>
<proteinExistence type="inferred from homology"/>
<reference evidence="6 8" key="1">
    <citation type="journal article" date="2019" name="Sci. Rep.">
        <title>Orb-weaving spider Araneus ventricosus genome elucidates the spidroin gene catalogue.</title>
        <authorList>
            <person name="Kono N."/>
            <person name="Nakamura H."/>
            <person name="Ohtoshi R."/>
            <person name="Moran D.A.P."/>
            <person name="Shinohara A."/>
            <person name="Yoshida Y."/>
            <person name="Fujiwara M."/>
            <person name="Mori M."/>
            <person name="Tomita M."/>
            <person name="Arakawa K."/>
        </authorList>
    </citation>
    <scope>NUCLEOTIDE SEQUENCE [LARGE SCALE GENOMIC DNA]</scope>
</reference>
<protein>
    <submittedName>
        <fullName evidence="6">Oxygen-dependent choline dehydrogenase</fullName>
    </submittedName>
</protein>
<dbReference type="InterPro" id="IPR036188">
    <property type="entry name" value="FAD/NAD-bd_sf"/>
</dbReference>
<sequence length="127" mass="13937">VLINNDKEAYGVRFEKDGDIYDVRARKEVIMSGGSINSPQILMLSGIGPKEHLENFGIEVIADLPVGDNLQDHVGNVLLNFEAKHAEPIFLTEAASPSNLLEYKLHATGTNALMFLYSVVFGTDYPS</sequence>
<dbReference type="EMBL" id="BGPR01041698">
    <property type="protein sequence ID" value="GBO18026.1"/>
    <property type="molecule type" value="Genomic_DNA"/>
</dbReference>
<comment type="caution">
    <text evidence="6">The sequence shown here is derived from an EMBL/GenBank/DDBJ whole genome shotgun (WGS) entry which is preliminary data.</text>
</comment>
<keyword evidence="4" id="KW-0274">FAD</keyword>
<dbReference type="PANTHER" id="PTHR11552:SF147">
    <property type="entry name" value="CHOLINE DEHYDROGENASE, MITOCHONDRIAL"/>
    <property type="match status" value="1"/>
</dbReference>
<gene>
    <name evidence="6" type="primary">betA_9</name>
    <name evidence="7" type="synonym">betA_4</name>
    <name evidence="7" type="ORF">AVEN_189459_1</name>
    <name evidence="6" type="ORF">AVEN_56710_1</name>
</gene>
<dbReference type="GO" id="GO:0050660">
    <property type="term" value="F:flavin adenine dinucleotide binding"/>
    <property type="evidence" value="ECO:0007669"/>
    <property type="project" value="InterPro"/>
</dbReference>
<evidence type="ECO:0000259" key="5">
    <source>
        <dbReference type="PROSITE" id="PS00624"/>
    </source>
</evidence>
<evidence type="ECO:0000313" key="7">
    <source>
        <dbReference type="EMBL" id="GBO18026.1"/>
    </source>
</evidence>
<feature type="domain" description="Glucose-methanol-choline oxidoreductase N-terminal" evidence="5">
    <location>
        <begin position="34"/>
        <end position="48"/>
    </location>
</feature>
<evidence type="ECO:0000313" key="8">
    <source>
        <dbReference type="Proteomes" id="UP000499080"/>
    </source>
</evidence>
<organism evidence="6 8">
    <name type="scientific">Araneus ventricosus</name>
    <name type="common">Orbweaver spider</name>
    <name type="synonym">Epeira ventricosa</name>
    <dbReference type="NCBI Taxonomy" id="182803"/>
    <lineage>
        <taxon>Eukaryota</taxon>
        <taxon>Metazoa</taxon>
        <taxon>Ecdysozoa</taxon>
        <taxon>Arthropoda</taxon>
        <taxon>Chelicerata</taxon>
        <taxon>Arachnida</taxon>
        <taxon>Araneae</taxon>
        <taxon>Araneomorphae</taxon>
        <taxon>Entelegynae</taxon>
        <taxon>Araneoidea</taxon>
        <taxon>Araneidae</taxon>
        <taxon>Araneus</taxon>
    </lineage>
</organism>
<evidence type="ECO:0000256" key="1">
    <source>
        <dbReference type="ARBA" id="ARBA00001974"/>
    </source>
</evidence>
<evidence type="ECO:0000256" key="3">
    <source>
        <dbReference type="ARBA" id="ARBA00022630"/>
    </source>
</evidence>
<accession>A0A4Y2UYD9</accession>